<dbReference type="InterPro" id="IPR050706">
    <property type="entry name" value="Cyclic-di-GMP_PDE-like"/>
</dbReference>
<dbReference type="HOGENOM" id="CLU_000445_115_2_6"/>
<reference evidence="2 3" key="1">
    <citation type="submission" date="2006-03" db="EMBL/GenBank/DDBJ databases">
        <authorList>
            <person name="Pinhassi J."/>
            <person name="Pedros-Alio C."/>
            <person name="Ferriera S."/>
            <person name="Johnson J."/>
            <person name="Kravitz S."/>
            <person name="Halpern A."/>
            <person name="Remington K."/>
            <person name="Beeson K."/>
            <person name="Tran B."/>
            <person name="Rogers Y.-H."/>
            <person name="Friedman R."/>
            <person name="Venter J.C."/>
        </authorList>
    </citation>
    <scope>NUCLEOTIDE SEQUENCE [LARGE SCALE GENOMIC DNA]</scope>
    <source>
        <strain evidence="2 3">RED65</strain>
    </source>
</reference>
<dbReference type="Pfam" id="PF00563">
    <property type="entry name" value="EAL"/>
    <property type="match status" value="1"/>
</dbReference>
<dbReference type="STRING" id="207949.RED65_12234"/>
<dbReference type="Proteomes" id="UP000004263">
    <property type="component" value="Unassembled WGS sequence"/>
</dbReference>
<dbReference type="InterPro" id="IPR035919">
    <property type="entry name" value="EAL_sf"/>
</dbReference>
<dbReference type="PANTHER" id="PTHR33121:SF70">
    <property type="entry name" value="SIGNALING PROTEIN YKOW"/>
    <property type="match status" value="1"/>
</dbReference>
<feature type="domain" description="EAL" evidence="1">
    <location>
        <begin position="1"/>
        <end position="44"/>
    </location>
</feature>
<dbReference type="GO" id="GO:0071111">
    <property type="term" value="F:cyclic-guanylate-specific phosphodiesterase activity"/>
    <property type="evidence" value="ECO:0007669"/>
    <property type="project" value="InterPro"/>
</dbReference>
<keyword evidence="3" id="KW-1185">Reference proteome</keyword>
<dbReference type="AlphaFoldDB" id="Q1N3N6"/>
<dbReference type="EMBL" id="AAQH01000004">
    <property type="protein sequence ID" value="EAT12838.1"/>
    <property type="molecule type" value="Genomic_DNA"/>
</dbReference>
<protein>
    <submittedName>
        <fullName evidence="2">Sensory box protein</fullName>
    </submittedName>
</protein>
<dbReference type="PANTHER" id="PTHR33121">
    <property type="entry name" value="CYCLIC DI-GMP PHOSPHODIESTERASE PDEF"/>
    <property type="match status" value="1"/>
</dbReference>
<dbReference type="SUPFAM" id="SSF141868">
    <property type="entry name" value="EAL domain-like"/>
    <property type="match status" value="1"/>
</dbReference>
<gene>
    <name evidence="2" type="ORF">RED65_12234</name>
</gene>
<dbReference type="Gene3D" id="3.20.20.450">
    <property type="entry name" value="EAL domain"/>
    <property type="match status" value="1"/>
</dbReference>
<proteinExistence type="predicted"/>
<dbReference type="PROSITE" id="PS50883">
    <property type="entry name" value="EAL"/>
    <property type="match status" value="1"/>
</dbReference>
<comment type="caution">
    <text evidence="2">The sequence shown here is derived from an EMBL/GenBank/DDBJ whole genome shotgun (WGS) entry which is preliminary data.</text>
</comment>
<organism evidence="2 3">
    <name type="scientific">Bermanella marisrubri</name>
    <dbReference type="NCBI Taxonomy" id="207949"/>
    <lineage>
        <taxon>Bacteria</taxon>
        <taxon>Pseudomonadati</taxon>
        <taxon>Pseudomonadota</taxon>
        <taxon>Gammaproteobacteria</taxon>
        <taxon>Oceanospirillales</taxon>
        <taxon>Oceanospirillaceae</taxon>
        <taxon>Bermanella</taxon>
    </lineage>
</organism>
<evidence type="ECO:0000313" key="2">
    <source>
        <dbReference type="EMBL" id="EAT12838.1"/>
    </source>
</evidence>
<evidence type="ECO:0000313" key="3">
    <source>
        <dbReference type="Proteomes" id="UP000004263"/>
    </source>
</evidence>
<dbReference type="InterPro" id="IPR001633">
    <property type="entry name" value="EAL_dom"/>
</dbReference>
<accession>Q1N3N6</accession>
<sequence>MKVIAEGIETEQQKQLLINSGCDFGQGYLFSKPVSAEEFEKLLS</sequence>
<name>Q1N3N6_9GAMM</name>
<evidence type="ECO:0000259" key="1">
    <source>
        <dbReference type="PROSITE" id="PS50883"/>
    </source>
</evidence>